<dbReference type="OrthoDB" id="5798218at2759"/>
<reference evidence="4" key="1">
    <citation type="submission" date="2016-06" db="UniProtKB">
        <authorList>
            <consortium name="WormBaseParasite"/>
        </authorList>
    </citation>
    <scope>IDENTIFICATION</scope>
</reference>
<keyword evidence="1" id="KW-1133">Transmembrane helix</keyword>
<dbReference type="PANTHER" id="PTHR31748">
    <property type="entry name" value="SERPENTINE RECEPTOR, CLASS V"/>
    <property type="match status" value="1"/>
</dbReference>
<dbReference type="WBParaSite" id="GPUH_0000081101-mRNA-1">
    <property type="protein sequence ID" value="GPUH_0000081101-mRNA-1"/>
    <property type="gene ID" value="GPUH_0000081101"/>
</dbReference>
<evidence type="ECO:0000313" key="3">
    <source>
        <dbReference type="Proteomes" id="UP000271098"/>
    </source>
</evidence>
<dbReference type="AlphaFoldDB" id="A0A183CWH0"/>
<gene>
    <name evidence="2" type="ORF">GPUH_LOCUS811</name>
</gene>
<dbReference type="InterPro" id="IPR019426">
    <property type="entry name" value="7TM_GPCR_serpentine_rcpt_Srv"/>
</dbReference>
<dbReference type="PANTHER" id="PTHR31748:SF1">
    <property type="entry name" value="SERPENTINE RECEPTOR, CLASS V"/>
    <property type="match status" value="1"/>
</dbReference>
<name>A0A183CWH0_9BILA</name>
<dbReference type="Proteomes" id="UP000271098">
    <property type="component" value="Unassembled WGS sequence"/>
</dbReference>
<dbReference type="Pfam" id="PF10323">
    <property type="entry name" value="7TM_GPCR_Srv"/>
    <property type="match status" value="1"/>
</dbReference>
<keyword evidence="1" id="KW-0472">Membrane</keyword>
<keyword evidence="3" id="KW-1185">Reference proteome</keyword>
<reference evidence="2 3" key="2">
    <citation type="submission" date="2018-11" db="EMBL/GenBank/DDBJ databases">
        <authorList>
            <consortium name="Pathogen Informatics"/>
        </authorList>
    </citation>
    <scope>NUCLEOTIDE SEQUENCE [LARGE SCALE GENOMIC DNA]</scope>
</reference>
<protein>
    <submittedName>
        <fullName evidence="4">G protein-coupled receptor</fullName>
    </submittedName>
</protein>
<keyword evidence="1" id="KW-0812">Transmembrane</keyword>
<feature type="transmembrane region" description="Helical" evidence="1">
    <location>
        <begin position="45"/>
        <end position="63"/>
    </location>
</feature>
<proteinExistence type="predicted"/>
<evidence type="ECO:0000256" key="1">
    <source>
        <dbReference type="SAM" id="Phobius"/>
    </source>
</evidence>
<evidence type="ECO:0000313" key="2">
    <source>
        <dbReference type="EMBL" id="VDK28777.1"/>
    </source>
</evidence>
<evidence type="ECO:0000313" key="4">
    <source>
        <dbReference type="WBParaSite" id="GPUH_0000081101-mRNA-1"/>
    </source>
</evidence>
<feature type="transmembrane region" description="Helical" evidence="1">
    <location>
        <begin position="75"/>
        <end position="95"/>
    </location>
</feature>
<feature type="transmembrane region" description="Helical" evidence="1">
    <location>
        <begin position="12"/>
        <end position="33"/>
    </location>
</feature>
<organism evidence="4">
    <name type="scientific">Gongylonema pulchrum</name>
    <dbReference type="NCBI Taxonomy" id="637853"/>
    <lineage>
        <taxon>Eukaryota</taxon>
        <taxon>Metazoa</taxon>
        <taxon>Ecdysozoa</taxon>
        <taxon>Nematoda</taxon>
        <taxon>Chromadorea</taxon>
        <taxon>Rhabditida</taxon>
        <taxon>Spirurina</taxon>
        <taxon>Spiruromorpha</taxon>
        <taxon>Spiruroidea</taxon>
        <taxon>Gongylonematidae</taxon>
        <taxon>Gongylonema</taxon>
    </lineage>
</organism>
<accession>A0A183CWH0</accession>
<dbReference type="EMBL" id="UYRT01000822">
    <property type="protein sequence ID" value="VDK28777.1"/>
    <property type="molecule type" value="Genomic_DNA"/>
</dbReference>
<sequence>MALSTAEAYISVLIVFLTMITIPIYSFIIAVFIRYRRSAEAKSNCLYIQIVIVKGFIDILSAINCTFGSLLPSLGALSTVYLGEYGMAIAQVYLWTAWGSRLMQGCSCVLLSVNRCTILLNPVKFTQVSFDKCVFCRVPRRVFVATGIGFFGRCF</sequence>